<feature type="site" description="Part of a proton relay during catalysis" evidence="6">
    <location>
        <position position="63"/>
    </location>
</feature>
<evidence type="ECO:0000256" key="3">
    <source>
        <dbReference type="ARBA" id="ARBA00022605"/>
    </source>
</evidence>
<name>A0ABS6SG53_9SPHN</name>
<dbReference type="EMBL" id="JAGSPA010000003">
    <property type="protein sequence ID" value="MBV7257028.1"/>
    <property type="molecule type" value="Genomic_DNA"/>
</dbReference>
<keyword evidence="2 6" id="KW-0963">Cytoplasm</keyword>
<comment type="similarity">
    <text evidence="1 6 8">Belongs to the DapA family.</text>
</comment>
<keyword evidence="5 6" id="KW-0704">Schiff base</keyword>
<comment type="pathway">
    <text evidence="6">Amino-acid biosynthesis; L-lysine biosynthesis via DAP pathway; (S)-tetrahydrodipicolinate from L-aspartate: step 3/4.</text>
</comment>
<dbReference type="InterPro" id="IPR005263">
    <property type="entry name" value="DapA"/>
</dbReference>
<dbReference type="Proteomes" id="UP000722336">
    <property type="component" value="Unassembled WGS sequence"/>
</dbReference>
<dbReference type="EC" id="4.3.3.7" evidence="6 7"/>
<dbReference type="NCBIfam" id="TIGR00674">
    <property type="entry name" value="dapA"/>
    <property type="match status" value="1"/>
</dbReference>
<dbReference type="InterPro" id="IPR020624">
    <property type="entry name" value="Schiff_base-form_aldolases_CS"/>
</dbReference>
<dbReference type="CDD" id="cd00950">
    <property type="entry name" value="DHDPS"/>
    <property type="match status" value="1"/>
</dbReference>
<feature type="active site" description="Schiff-base intermediate with substrate" evidence="6">
    <location>
        <position position="180"/>
    </location>
</feature>
<dbReference type="SMART" id="SM01130">
    <property type="entry name" value="DHDPS"/>
    <property type="match status" value="1"/>
</dbReference>
<dbReference type="PIRSF" id="PIRSF001365">
    <property type="entry name" value="DHDPS"/>
    <property type="match status" value="1"/>
</dbReference>
<feature type="active site" description="Proton donor/acceptor" evidence="6">
    <location>
        <position position="152"/>
    </location>
</feature>
<keyword evidence="4 6" id="KW-0456">Lyase</keyword>
<comment type="subcellular location">
    <subcellularLocation>
        <location evidence="6">Cytoplasm</location>
    </subcellularLocation>
</comment>
<proteinExistence type="inferred from homology"/>
<dbReference type="InterPro" id="IPR020625">
    <property type="entry name" value="Schiff_base-form_aldolases_AS"/>
</dbReference>
<sequence>MNTLASTHISAKSWSDTVTISLSGSMPALVTPMSGGKVDWDTQERLVDWQIREGSRGLVPCGTTGESPTLTIDEHHEIVARTVRVAAGRVPVIAGAGSNDTATSCLHVKEAAKAGADAALVIVPYYNRPDQDGMYAHFKAVSECSDLPIVLYNVPGRTIADLKPDTVRRLAELPGVIGIKDASADVARCVQAQIDCPKDFTVLSGNDELALGMMVSGARGLISVTANVAPRACADFMTACDEDRWSDARAMGETLHLLHLAMFAAPSPAPVKYAMAKLGIIPDPEVRLPMLACTDAQKQVVDAAMTRAGLD</sequence>
<gene>
    <name evidence="6" type="primary">dapA</name>
    <name evidence="9" type="ORF">KCG44_09560</name>
</gene>
<keyword evidence="6" id="KW-0457">Lysine biosynthesis</keyword>
<feature type="binding site" evidence="6">
    <location>
        <position position="64"/>
    </location>
    <ligand>
        <name>pyruvate</name>
        <dbReference type="ChEBI" id="CHEBI:15361"/>
    </ligand>
</feature>
<dbReference type="PROSITE" id="PS00666">
    <property type="entry name" value="DHDPS_2"/>
    <property type="match status" value="1"/>
</dbReference>
<keyword evidence="3 6" id="KW-0028">Amino-acid biosynthesis</keyword>
<evidence type="ECO:0000256" key="8">
    <source>
        <dbReference type="PIRNR" id="PIRNR001365"/>
    </source>
</evidence>
<comment type="caution">
    <text evidence="6">Was originally thought to be a dihydrodipicolinate synthase (DHDPS), catalyzing the condensation of (S)-aspartate-beta-semialdehyde [(S)-ASA] and pyruvate to dihydrodipicolinate (DHDP). However, it was shown in E.coli that the product of the enzymatic reaction is not dihydrodipicolinate but in fact (4S)-4-hydroxy-2,3,4,5-tetrahydro-(2S)-dipicolinic acid (HTPA), and that the consecutive dehydration reaction leading to DHDP is not spontaneous but catalyzed by DapB.</text>
</comment>
<dbReference type="Pfam" id="PF00701">
    <property type="entry name" value="DHDPS"/>
    <property type="match status" value="1"/>
</dbReference>
<dbReference type="PROSITE" id="PS00665">
    <property type="entry name" value="DHDPS_1"/>
    <property type="match status" value="1"/>
</dbReference>
<dbReference type="InterPro" id="IPR002220">
    <property type="entry name" value="DapA-like"/>
</dbReference>
<reference evidence="9 10" key="1">
    <citation type="submission" date="2021-04" db="EMBL/GenBank/DDBJ databases">
        <authorList>
            <person name="Pira H."/>
            <person name="Risdian C."/>
            <person name="Wink J."/>
        </authorList>
    </citation>
    <scope>NUCLEOTIDE SEQUENCE [LARGE SCALE GENOMIC DNA]</scope>
    <source>
        <strain evidence="9 10">WHA3</strain>
    </source>
</reference>
<evidence type="ECO:0000256" key="6">
    <source>
        <dbReference type="HAMAP-Rule" id="MF_00418"/>
    </source>
</evidence>
<comment type="catalytic activity">
    <reaction evidence="6">
        <text>L-aspartate 4-semialdehyde + pyruvate = (2S,4S)-4-hydroxy-2,3,4,5-tetrahydrodipicolinate + H2O + H(+)</text>
        <dbReference type="Rhea" id="RHEA:34171"/>
        <dbReference type="ChEBI" id="CHEBI:15361"/>
        <dbReference type="ChEBI" id="CHEBI:15377"/>
        <dbReference type="ChEBI" id="CHEBI:15378"/>
        <dbReference type="ChEBI" id="CHEBI:67139"/>
        <dbReference type="ChEBI" id="CHEBI:537519"/>
        <dbReference type="EC" id="4.3.3.7"/>
    </reaction>
</comment>
<dbReference type="PANTHER" id="PTHR12128:SF66">
    <property type="entry name" value="4-HYDROXY-2-OXOGLUTARATE ALDOLASE, MITOCHONDRIAL"/>
    <property type="match status" value="1"/>
</dbReference>
<evidence type="ECO:0000256" key="5">
    <source>
        <dbReference type="ARBA" id="ARBA00023270"/>
    </source>
</evidence>
<evidence type="ECO:0000256" key="1">
    <source>
        <dbReference type="ARBA" id="ARBA00007592"/>
    </source>
</evidence>
<keyword evidence="10" id="KW-1185">Reference proteome</keyword>
<feature type="site" description="Part of a proton relay during catalysis" evidence="6">
    <location>
        <position position="126"/>
    </location>
</feature>
<comment type="function">
    <text evidence="6">Catalyzes the condensation of (S)-aspartate-beta-semialdehyde [(S)-ASA] and pyruvate to 4-hydroxy-tetrahydrodipicolinate (HTPA).</text>
</comment>
<feature type="binding site" evidence="6">
    <location>
        <position position="222"/>
    </location>
    <ligand>
        <name>pyruvate</name>
        <dbReference type="ChEBI" id="CHEBI:15361"/>
    </ligand>
</feature>
<evidence type="ECO:0000256" key="2">
    <source>
        <dbReference type="ARBA" id="ARBA00022490"/>
    </source>
</evidence>
<organism evidence="9 10">
    <name type="scientific">Pacificimonas pallii</name>
    <dbReference type="NCBI Taxonomy" id="2827236"/>
    <lineage>
        <taxon>Bacteria</taxon>
        <taxon>Pseudomonadati</taxon>
        <taxon>Pseudomonadota</taxon>
        <taxon>Alphaproteobacteria</taxon>
        <taxon>Sphingomonadales</taxon>
        <taxon>Sphingosinicellaceae</taxon>
        <taxon>Pacificimonas</taxon>
    </lineage>
</organism>
<evidence type="ECO:0000313" key="9">
    <source>
        <dbReference type="EMBL" id="MBV7257028.1"/>
    </source>
</evidence>
<dbReference type="HAMAP" id="MF_00418">
    <property type="entry name" value="DapA"/>
    <property type="match status" value="1"/>
</dbReference>
<dbReference type="PANTHER" id="PTHR12128">
    <property type="entry name" value="DIHYDRODIPICOLINATE SYNTHASE"/>
    <property type="match status" value="1"/>
</dbReference>
<dbReference type="GO" id="GO:0008840">
    <property type="term" value="F:4-hydroxy-tetrahydrodipicolinate synthase activity"/>
    <property type="evidence" value="ECO:0007669"/>
    <property type="project" value="UniProtKB-EC"/>
</dbReference>
<comment type="subunit">
    <text evidence="6">Homotetramer; dimer of dimers.</text>
</comment>
<evidence type="ECO:0000256" key="7">
    <source>
        <dbReference type="NCBIfam" id="TIGR00674"/>
    </source>
</evidence>
<comment type="caution">
    <text evidence="9">The sequence shown here is derived from an EMBL/GenBank/DDBJ whole genome shotgun (WGS) entry which is preliminary data.</text>
</comment>
<accession>A0ABS6SG53</accession>
<evidence type="ECO:0000256" key="4">
    <source>
        <dbReference type="ARBA" id="ARBA00023239"/>
    </source>
</evidence>
<evidence type="ECO:0000313" key="10">
    <source>
        <dbReference type="Proteomes" id="UP000722336"/>
    </source>
</evidence>
<protein>
    <recommendedName>
        <fullName evidence="6 7">4-hydroxy-tetrahydrodipicolinate synthase</fullName>
        <shortName evidence="6">HTPA synthase</shortName>
        <ecNumber evidence="6 7">4.3.3.7</ecNumber>
    </recommendedName>
</protein>
<keyword evidence="6" id="KW-0220">Diaminopimelate biosynthesis</keyword>